<evidence type="ECO:0000259" key="12">
    <source>
        <dbReference type="PROSITE" id="PS50873"/>
    </source>
</evidence>
<dbReference type="GO" id="GO:0005829">
    <property type="term" value="C:cytosol"/>
    <property type="evidence" value="ECO:0007669"/>
    <property type="project" value="TreeGrafter"/>
</dbReference>
<keyword evidence="4 11" id="KW-0479">Metal-binding</keyword>
<dbReference type="InterPro" id="IPR000763">
    <property type="entry name" value="Catalase_peroxidase"/>
</dbReference>
<dbReference type="GO" id="GO:0070301">
    <property type="term" value="P:cellular response to hydrogen peroxide"/>
    <property type="evidence" value="ECO:0007669"/>
    <property type="project" value="TreeGrafter"/>
</dbReference>
<dbReference type="HAMAP" id="MF_01961">
    <property type="entry name" value="Catal_peroxid"/>
    <property type="match status" value="1"/>
</dbReference>
<keyword evidence="14" id="KW-1185">Reference proteome</keyword>
<comment type="caution">
    <text evidence="13">The sequence shown here is derived from an EMBL/GenBank/DDBJ whole genome shotgun (WGS) entry which is preliminary data.</text>
</comment>
<evidence type="ECO:0000256" key="11">
    <source>
        <dbReference type="RuleBase" id="RU003451"/>
    </source>
</evidence>
<dbReference type="FunFam" id="1.10.520.10:FF:000002">
    <property type="entry name" value="Catalase-peroxidase"/>
    <property type="match status" value="1"/>
</dbReference>
<keyword evidence="7 11" id="KW-0376">Hydrogen peroxide</keyword>
<sequence>MSESKCPFLHANNGRTNEDWFPNTLNLKPLAQNNNRTDIMPADFDYATEFQSLDFPALKKDLTDLMTDSQDWWPADYGTYAPFFVRGSWHAAGTYRVQDGRGGAGHGQQRFAPLNSWPDNGNLDKFRRLLWPIKQKYGRKISWADLMVLAGNVALESMGFETFGFAGGRPDVWEPEEDVNWGQESVWLTGDKRYKGDRQLDQPLGASEMGLIYVNPEGPAGEPDPMAAAKDIRETFGRMSMNDEETVALIAGGHTFGKGHGAGDPSNVGPQPENAAIEEQGLGWISSFKSGKGPDTITSGLEGAWTNNPTQWDMGYFENLFGYEWELSKSPAGANIWVPKDGKGDGKTPDAHIKDKFNNPVMYTTDIALKMDPSYLKISKHFHENPEKFKDAFAKAWYKLLHRDMGPYVRCLGPEVPPPQIWQDPIPAAKSAPLDNTDQLILKKKILESGLSVTQLVKTAWASASTYRNSDKRGGANGARIRLEPQKNWEVNEPAELHKVLAVLEGIREDFNNSKSMIGGIRKAFGSNPKKVSMADLIVLAGTAAVEKAAKDAGYDVTVTFTPGRTDATQEMTDVNQQNFLEPLADGFRNYIKSDVNARPEEMFVDKASLMALTAPEMTVLIGGLRVLGVGTNDTSPFTQNVGTLTNDFFVNLLDMSTVWKPSIDKKHYYEGRDRATGRSKYSATSVDLIFGSNSVLRAYGEVYASHDGKDQFVHDFCAAFAKVMDLDRFDVNRSVTRSKL</sequence>
<dbReference type="NCBIfam" id="NF011635">
    <property type="entry name" value="PRK15061.1"/>
    <property type="match status" value="1"/>
</dbReference>
<comment type="cofactor">
    <cofactor evidence="1 11">
        <name>heme b</name>
        <dbReference type="ChEBI" id="CHEBI:60344"/>
    </cofactor>
</comment>
<evidence type="ECO:0000256" key="9">
    <source>
        <dbReference type="ARBA" id="ARBA00051651"/>
    </source>
</evidence>
<dbReference type="PROSITE" id="PS00435">
    <property type="entry name" value="PEROXIDASE_1"/>
    <property type="match status" value="1"/>
</dbReference>
<dbReference type="PANTHER" id="PTHR30555:SF0">
    <property type="entry name" value="CATALASE-PEROXIDASE"/>
    <property type="match status" value="1"/>
</dbReference>
<dbReference type="PANTHER" id="PTHR30555">
    <property type="entry name" value="HYDROPEROXIDASE I, BIFUNCTIONAL CATALASE-PEROXIDASE"/>
    <property type="match status" value="1"/>
</dbReference>
<evidence type="ECO:0000256" key="8">
    <source>
        <dbReference type="ARBA" id="ARBA00049145"/>
    </source>
</evidence>
<dbReference type="CDD" id="cd08200">
    <property type="entry name" value="catalase_peroxidase_2"/>
    <property type="match status" value="1"/>
</dbReference>
<protein>
    <recommendedName>
        <fullName evidence="10 11">Catalase-peroxidase</fullName>
        <ecNumber evidence="11">1.11.1.21</ecNumber>
    </recommendedName>
</protein>
<dbReference type="FunFam" id="1.10.420.10:FF:000004">
    <property type="entry name" value="Catalase-peroxidase"/>
    <property type="match status" value="1"/>
</dbReference>
<dbReference type="Proteomes" id="UP000693970">
    <property type="component" value="Unassembled WGS sequence"/>
</dbReference>
<evidence type="ECO:0000256" key="1">
    <source>
        <dbReference type="ARBA" id="ARBA00001970"/>
    </source>
</evidence>
<evidence type="ECO:0000256" key="3">
    <source>
        <dbReference type="ARBA" id="ARBA00022617"/>
    </source>
</evidence>
<evidence type="ECO:0000313" key="13">
    <source>
        <dbReference type="EMBL" id="KAG7350920.1"/>
    </source>
</evidence>
<dbReference type="CDD" id="cd00649">
    <property type="entry name" value="catalase_peroxidase_1"/>
    <property type="match status" value="1"/>
</dbReference>
<dbReference type="PROSITE" id="PS50873">
    <property type="entry name" value="PEROXIDASE_4"/>
    <property type="match status" value="1"/>
</dbReference>
<evidence type="ECO:0000256" key="6">
    <source>
        <dbReference type="ARBA" id="ARBA00023004"/>
    </source>
</evidence>
<feature type="domain" description="Plant heme peroxidase family profile" evidence="12">
    <location>
        <begin position="141"/>
        <end position="400"/>
    </location>
</feature>
<keyword evidence="6 11" id="KW-0408">Iron</keyword>
<dbReference type="Pfam" id="PF00141">
    <property type="entry name" value="peroxidase"/>
    <property type="match status" value="2"/>
</dbReference>
<evidence type="ECO:0000256" key="5">
    <source>
        <dbReference type="ARBA" id="ARBA00023002"/>
    </source>
</evidence>
<evidence type="ECO:0000313" key="14">
    <source>
        <dbReference type="Proteomes" id="UP000693970"/>
    </source>
</evidence>
<comment type="catalytic activity">
    <reaction evidence="8 11">
        <text>2 H2O2 = O2 + 2 H2O</text>
        <dbReference type="Rhea" id="RHEA:20309"/>
        <dbReference type="ChEBI" id="CHEBI:15377"/>
        <dbReference type="ChEBI" id="CHEBI:15379"/>
        <dbReference type="ChEBI" id="CHEBI:16240"/>
        <dbReference type="EC" id="1.11.1.21"/>
    </reaction>
</comment>
<name>A0A9K3PKL9_9STRA</name>
<dbReference type="GO" id="GO:0046872">
    <property type="term" value="F:metal ion binding"/>
    <property type="evidence" value="ECO:0007669"/>
    <property type="project" value="UniProtKB-KW"/>
</dbReference>
<dbReference type="GO" id="GO:0020037">
    <property type="term" value="F:heme binding"/>
    <property type="evidence" value="ECO:0007669"/>
    <property type="project" value="InterPro"/>
</dbReference>
<reference evidence="13" key="2">
    <citation type="submission" date="2021-04" db="EMBL/GenBank/DDBJ databases">
        <authorList>
            <person name="Podell S."/>
        </authorList>
    </citation>
    <scope>NUCLEOTIDE SEQUENCE</scope>
    <source>
        <strain evidence="13">Hildebrandi</strain>
    </source>
</reference>
<proteinExistence type="inferred from homology"/>
<keyword evidence="5 11" id="KW-0560">Oxidoreductase</keyword>
<dbReference type="NCBIfam" id="TIGR00198">
    <property type="entry name" value="cat_per_HPI"/>
    <property type="match status" value="1"/>
</dbReference>
<dbReference type="AlphaFoldDB" id="A0A9K3PKL9"/>
<comment type="similarity">
    <text evidence="11">Belongs to the peroxidase family. Peroxidase/catalase subfamily.</text>
</comment>
<evidence type="ECO:0000256" key="10">
    <source>
        <dbReference type="ARBA" id="ARBA00074141"/>
    </source>
</evidence>
<dbReference type="EC" id="1.11.1.21" evidence="11"/>
<evidence type="ECO:0000256" key="4">
    <source>
        <dbReference type="ARBA" id="ARBA00022723"/>
    </source>
</evidence>
<organism evidence="13 14">
    <name type="scientific">Nitzschia inconspicua</name>
    <dbReference type="NCBI Taxonomy" id="303405"/>
    <lineage>
        <taxon>Eukaryota</taxon>
        <taxon>Sar</taxon>
        <taxon>Stramenopiles</taxon>
        <taxon>Ochrophyta</taxon>
        <taxon>Bacillariophyta</taxon>
        <taxon>Bacillariophyceae</taxon>
        <taxon>Bacillariophycidae</taxon>
        <taxon>Bacillariales</taxon>
        <taxon>Bacillariaceae</taxon>
        <taxon>Nitzschia</taxon>
    </lineage>
</organism>
<evidence type="ECO:0000256" key="2">
    <source>
        <dbReference type="ARBA" id="ARBA00022559"/>
    </source>
</evidence>
<keyword evidence="3 11" id="KW-0349">Heme</keyword>
<dbReference type="OrthoDB" id="407695at2759"/>
<gene>
    <name evidence="13" type="ORF">IV203_010280</name>
</gene>
<reference evidence="13" key="1">
    <citation type="journal article" date="2021" name="Sci. Rep.">
        <title>Diploid genomic architecture of Nitzschia inconspicua, an elite biomass production diatom.</title>
        <authorList>
            <person name="Oliver A."/>
            <person name="Podell S."/>
            <person name="Pinowska A."/>
            <person name="Traller J.C."/>
            <person name="Smith S.R."/>
            <person name="McClure R."/>
            <person name="Beliaev A."/>
            <person name="Bohutskyi P."/>
            <person name="Hill E.A."/>
            <person name="Rabines A."/>
            <person name="Zheng H."/>
            <person name="Allen L.Z."/>
            <person name="Kuo A."/>
            <person name="Grigoriev I.V."/>
            <person name="Allen A.E."/>
            <person name="Hazlebeck D."/>
            <person name="Allen E.E."/>
        </authorList>
    </citation>
    <scope>NUCLEOTIDE SEQUENCE</scope>
    <source>
        <strain evidence="13">Hildebrandi</strain>
    </source>
</reference>
<evidence type="ECO:0000256" key="7">
    <source>
        <dbReference type="ARBA" id="ARBA00023324"/>
    </source>
</evidence>
<accession>A0A9K3PKL9</accession>
<dbReference type="GO" id="GO:0042744">
    <property type="term" value="P:hydrogen peroxide catabolic process"/>
    <property type="evidence" value="ECO:0007669"/>
    <property type="project" value="UniProtKB-KW"/>
</dbReference>
<comment type="catalytic activity">
    <reaction evidence="9 11">
        <text>H2O2 + AH2 = A + 2 H2O</text>
        <dbReference type="Rhea" id="RHEA:30275"/>
        <dbReference type="ChEBI" id="CHEBI:13193"/>
        <dbReference type="ChEBI" id="CHEBI:15377"/>
        <dbReference type="ChEBI" id="CHEBI:16240"/>
        <dbReference type="ChEBI" id="CHEBI:17499"/>
        <dbReference type="EC" id="1.11.1.21"/>
    </reaction>
</comment>
<dbReference type="EMBL" id="JAGRRH010000018">
    <property type="protein sequence ID" value="KAG7350920.1"/>
    <property type="molecule type" value="Genomic_DNA"/>
</dbReference>
<dbReference type="InterPro" id="IPR019793">
    <property type="entry name" value="Peroxidases_heam-ligand_BS"/>
</dbReference>
<keyword evidence="2 11" id="KW-0575">Peroxidase</keyword>
<dbReference type="InterPro" id="IPR002016">
    <property type="entry name" value="Haem_peroxidase"/>
</dbReference>
<dbReference type="FunFam" id="1.10.420.10:FF:000002">
    <property type="entry name" value="Catalase-peroxidase"/>
    <property type="match status" value="1"/>
</dbReference>
<dbReference type="GO" id="GO:0004096">
    <property type="term" value="F:catalase activity"/>
    <property type="evidence" value="ECO:0007669"/>
    <property type="project" value="InterPro"/>
</dbReference>